<keyword evidence="1" id="KW-0472">Membrane</keyword>
<evidence type="ECO:0000256" key="1">
    <source>
        <dbReference type="SAM" id="Phobius"/>
    </source>
</evidence>
<evidence type="ECO:0000313" key="2">
    <source>
        <dbReference type="EMBL" id="GGB33020.1"/>
    </source>
</evidence>
<reference evidence="2" key="2">
    <citation type="submission" date="2020-09" db="EMBL/GenBank/DDBJ databases">
        <authorList>
            <person name="Sun Q."/>
            <person name="Zhou Y."/>
        </authorList>
    </citation>
    <scope>NUCLEOTIDE SEQUENCE</scope>
    <source>
        <strain evidence="2">CGMCC 1.12827</strain>
    </source>
</reference>
<accession>A0A916T7D2</accession>
<name>A0A916T7D2_9ACTN</name>
<keyword evidence="3" id="KW-1185">Reference proteome</keyword>
<comment type="caution">
    <text evidence="2">The sequence shown here is derived from an EMBL/GenBank/DDBJ whole genome shotgun (WGS) entry which is preliminary data.</text>
</comment>
<proteinExistence type="predicted"/>
<dbReference type="AlphaFoldDB" id="A0A916T7D2"/>
<keyword evidence="1" id="KW-0812">Transmembrane</keyword>
<reference evidence="2" key="1">
    <citation type="journal article" date="2014" name="Int. J. Syst. Evol. Microbiol.">
        <title>Complete genome sequence of Corynebacterium casei LMG S-19264T (=DSM 44701T), isolated from a smear-ripened cheese.</title>
        <authorList>
            <consortium name="US DOE Joint Genome Institute (JGI-PGF)"/>
            <person name="Walter F."/>
            <person name="Albersmeier A."/>
            <person name="Kalinowski J."/>
            <person name="Ruckert C."/>
        </authorList>
    </citation>
    <scope>NUCLEOTIDE SEQUENCE</scope>
    <source>
        <strain evidence="2">CGMCC 1.12827</strain>
    </source>
</reference>
<gene>
    <name evidence="2" type="ORF">GCM10011489_21420</name>
</gene>
<protein>
    <recommendedName>
        <fullName evidence="4">Lipopolysaccharide assembly protein A domain-containing protein</fullName>
    </recommendedName>
</protein>
<feature type="transmembrane region" description="Helical" evidence="1">
    <location>
        <begin position="43"/>
        <end position="62"/>
    </location>
</feature>
<evidence type="ECO:0000313" key="3">
    <source>
        <dbReference type="Proteomes" id="UP000621454"/>
    </source>
</evidence>
<organism evidence="2 3">
    <name type="scientific">Gordonia jinhuaensis</name>
    <dbReference type="NCBI Taxonomy" id="1517702"/>
    <lineage>
        <taxon>Bacteria</taxon>
        <taxon>Bacillati</taxon>
        <taxon>Actinomycetota</taxon>
        <taxon>Actinomycetes</taxon>
        <taxon>Mycobacteriales</taxon>
        <taxon>Gordoniaceae</taxon>
        <taxon>Gordonia</taxon>
    </lineage>
</organism>
<feature type="transmembrane region" description="Helical" evidence="1">
    <location>
        <begin position="7"/>
        <end position="23"/>
    </location>
</feature>
<dbReference type="Proteomes" id="UP000621454">
    <property type="component" value="Unassembled WGS sequence"/>
</dbReference>
<dbReference type="RefSeq" id="WP_188586586.1">
    <property type="nucleotide sequence ID" value="NZ_BMGC01000013.1"/>
</dbReference>
<evidence type="ECO:0008006" key="4">
    <source>
        <dbReference type="Google" id="ProtNLM"/>
    </source>
</evidence>
<dbReference type="EMBL" id="BMGC01000013">
    <property type="protein sequence ID" value="GGB33020.1"/>
    <property type="molecule type" value="Genomic_DNA"/>
</dbReference>
<sequence length="68" mass="7628">MISKVPFRVWIAVVIVVLVAVFIGQNRSDTSIELFWVRITSPLWFILLVLFLLGGAVGLVFGRRGRGQ</sequence>
<keyword evidence="1" id="KW-1133">Transmembrane helix</keyword>